<feature type="domain" description="PFL" evidence="5">
    <location>
        <begin position="9"/>
        <end position="693"/>
    </location>
</feature>
<comment type="caution">
    <text evidence="6">The sequence shown here is derived from an EMBL/GenBank/DDBJ whole genome shotgun (WGS) entry which is preliminary data.</text>
</comment>
<dbReference type="InterPro" id="IPR001150">
    <property type="entry name" value="Gly_radical"/>
</dbReference>
<dbReference type="EMBL" id="PGXC01000027">
    <property type="protein sequence ID" value="PKK89030.1"/>
    <property type="molecule type" value="Genomic_DNA"/>
</dbReference>
<dbReference type="PANTHER" id="PTHR43641">
    <property type="entry name" value="FORMATE ACETYLTRANSFERASE 3-RELATED"/>
    <property type="match status" value="1"/>
</dbReference>
<dbReference type="PROSITE" id="PS51149">
    <property type="entry name" value="GLY_RADICAL_2"/>
    <property type="match status" value="1"/>
</dbReference>
<dbReference type="PANTHER" id="PTHR43641:SF2">
    <property type="entry name" value="DEHYDRATASE YBIW-RELATED"/>
    <property type="match status" value="1"/>
</dbReference>
<proteinExistence type="predicted"/>
<keyword evidence="1 3" id="KW-0556">Organic radical</keyword>
<evidence type="ECO:0000256" key="3">
    <source>
        <dbReference type="PROSITE-ProRule" id="PRU00493"/>
    </source>
</evidence>
<evidence type="ECO:0000256" key="2">
    <source>
        <dbReference type="ARBA" id="ARBA00023239"/>
    </source>
</evidence>
<dbReference type="SUPFAM" id="SSF51998">
    <property type="entry name" value="PFL-like glycyl radical enzymes"/>
    <property type="match status" value="1"/>
</dbReference>
<accession>A0A2N1PL30</accession>
<feature type="modified residue" description="Glycine radical" evidence="3">
    <location>
        <position position="812"/>
    </location>
</feature>
<evidence type="ECO:0000313" key="7">
    <source>
        <dbReference type="Proteomes" id="UP000233256"/>
    </source>
</evidence>
<keyword evidence="2" id="KW-0456">Lyase</keyword>
<name>A0A2N1PL30_9BACT</name>
<dbReference type="Gene3D" id="3.20.70.20">
    <property type="match status" value="1"/>
</dbReference>
<dbReference type="Proteomes" id="UP000233256">
    <property type="component" value="Unassembled WGS sequence"/>
</dbReference>
<dbReference type="GO" id="GO:0016740">
    <property type="term" value="F:transferase activity"/>
    <property type="evidence" value="ECO:0007669"/>
    <property type="project" value="UniProtKB-KW"/>
</dbReference>
<sequence>MNESSYTSDRIEGLISRLSRKAMSDRSGEWFRHDMFEDVISSQGHRSVIVRKALATRAMLRAMTDLSNSETTSSFTIENGELIVGVIPLGSLGLGKVFPDYLTEEEWRVASVTNRGEMSVFGHNSVDYKPLCEKGLKSIIQLCHDKIADQTLSQPFRDFYEACGICCEAVCEYAEKFAELADAEARTEKDEKRKRELTGMAEICRKVPAEPAETFQEALQSIFFVHLALHSSMNFLSLGRLDQVLQPYYEKSMSDGMSRDELLDVFQCFLVKCAGRLNMNPAYLLKQDHMSYAVALGTNPVYLDQWSSANNFLQNIVIGGVRPDGTDASNDCTYLILDAYKGFRLSTPNLNIRMHLETPAELLEEVARTVSLNKNGFPVIVNDAAVIPALLTAGIDAVDANDFVLDGCWEPILNGKCDWTFRMINMLSILECSLNGGAMLSADNLALRGAKVSHDSPLCHELNTFEKLLNAVGIHTRYFMDQAILGMYEMYAIDESITPTPLQSALLHGCLEKGKDKSWGGAEKILGGVVAAAVPDIVDTLVAIERWVYRERKFSLQDVADAFRYSYRVQDHHPDKEFRQTLYDEIKIRFMKDSPKFGNGEASTDVIMRKITDLLCDTLVQSVKLAEKVFLNEPTEEEMLKIQSLRRLTGYDGRSMKEEFGSEFKIHFSVGMGTFECYNVFGMGNAASADRVQSGEGLSPNFSPKPGFMNRGLGHLFSSFESIGLNRFGAGVITDVTVEETDLNPNPQSRIKQLTGIIDGFLKSRGSIMSLSIASSEQLGKIFDLCRCAEQGDEVAAEALKEYSNVVVRVGGSQAAFITLPEAHQKSHMQRPVF</sequence>
<reference evidence="6 7" key="1">
    <citation type="journal article" date="2017" name="ISME J.">
        <title>Potential for microbial H2 and metal transformations associated with novel bacteria and archaea in deep terrestrial subsurface sediments.</title>
        <authorList>
            <person name="Hernsdorf A.W."/>
            <person name="Amano Y."/>
            <person name="Miyakawa K."/>
            <person name="Ise K."/>
            <person name="Suzuki Y."/>
            <person name="Anantharaman K."/>
            <person name="Probst A."/>
            <person name="Burstein D."/>
            <person name="Thomas B.C."/>
            <person name="Banfield J.F."/>
        </authorList>
    </citation>
    <scope>NUCLEOTIDE SEQUENCE [LARGE SCALE GENOMIC DNA]</scope>
    <source>
        <strain evidence="6">HGW-Wallbacteria-1</strain>
    </source>
</reference>
<dbReference type="GO" id="GO:0016829">
    <property type="term" value="F:lyase activity"/>
    <property type="evidence" value="ECO:0007669"/>
    <property type="project" value="UniProtKB-KW"/>
</dbReference>
<keyword evidence="6" id="KW-0808">Transferase</keyword>
<feature type="domain" description="Glycine radical" evidence="4">
    <location>
        <begin position="700"/>
        <end position="834"/>
    </location>
</feature>
<evidence type="ECO:0000259" key="4">
    <source>
        <dbReference type="PROSITE" id="PS51149"/>
    </source>
</evidence>
<evidence type="ECO:0000313" key="6">
    <source>
        <dbReference type="EMBL" id="PKK89030.1"/>
    </source>
</evidence>
<dbReference type="InterPro" id="IPR004184">
    <property type="entry name" value="PFL_dom"/>
</dbReference>
<evidence type="ECO:0000259" key="5">
    <source>
        <dbReference type="PROSITE" id="PS51554"/>
    </source>
</evidence>
<gene>
    <name evidence="6" type="ORF">CVV64_16215</name>
</gene>
<dbReference type="AlphaFoldDB" id="A0A2N1PL30"/>
<organism evidence="6 7">
    <name type="scientific">Candidatus Wallbacteria bacterium HGW-Wallbacteria-1</name>
    <dbReference type="NCBI Taxonomy" id="2013854"/>
    <lineage>
        <taxon>Bacteria</taxon>
        <taxon>Candidatus Walliibacteriota</taxon>
    </lineage>
</organism>
<evidence type="ECO:0000256" key="1">
    <source>
        <dbReference type="ARBA" id="ARBA00022818"/>
    </source>
</evidence>
<protein>
    <submittedName>
        <fullName evidence="6">Formate acetyltransferase</fullName>
    </submittedName>
</protein>
<dbReference type="Pfam" id="PF02901">
    <property type="entry name" value="PFL-like"/>
    <property type="match status" value="1"/>
</dbReference>
<dbReference type="GO" id="GO:0005829">
    <property type="term" value="C:cytosol"/>
    <property type="evidence" value="ECO:0007669"/>
    <property type="project" value="TreeGrafter"/>
</dbReference>
<dbReference type="PROSITE" id="PS51554">
    <property type="entry name" value="PFL"/>
    <property type="match status" value="1"/>
</dbReference>
<dbReference type="InterPro" id="IPR051215">
    <property type="entry name" value="GRE"/>
</dbReference>